<organism evidence="16">
    <name type="scientific">marine sediment metagenome</name>
    <dbReference type="NCBI Taxonomy" id="412755"/>
    <lineage>
        <taxon>unclassified sequences</taxon>
        <taxon>metagenomes</taxon>
        <taxon>ecological metagenomes</taxon>
    </lineage>
</organism>
<comment type="subcellular location">
    <subcellularLocation>
        <location evidence="2">Cytoplasm</location>
    </subcellularLocation>
</comment>
<evidence type="ECO:0000256" key="9">
    <source>
        <dbReference type="ARBA" id="ARBA00022833"/>
    </source>
</evidence>
<dbReference type="SUPFAM" id="SSF52374">
    <property type="entry name" value="Nucleotidylyl transferase"/>
    <property type="match status" value="1"/>
</dbReference>
<keyword evidence="7" id="KW-0479">Metal-binding</keyword>
<feature type="non-terminal residue" evidence="16">
    <location>
        <position position="280"/>
    </location>
</feature>
<dbReference type="Pfam" id="PF00133">
    <property type="entry name" value="tRNA-synt_1"/>
    <property type="match status" value="1"/>
</dbReference>
<keyword evidence="5" id="KW-0963">Cytoplasm</keyword>
<sequence>ILEFWKKDKIFQRSLKNREGNKKFIFYEGPPTANAKPGVHHVLARAFKDIFPRYKTMKGYYVSRKGGWDTHGLPVEIEIEKKLGINSKTEIEEFGVKRFNELCRKSVLEYIKDWIEMTDRIAFWIDTSDAYFTFTNDYIETIWWILKQIYDKDLLYQGYKVIAYCPRCGTPLSSHEVAQGYREVEDPSVYVKFKLKDEDSYFLVWTTTPWTLLSNVALAINPDEDYVKISKNDERLILAKTLLEEIVKQPFKTLETFKGSSLIGKRYKPLFNYITPEKDC</sequence>
<comment type="function">
    <text evidence="13">Catalyzes the attachment of isoleucine to tRNA(Ile). As IleRS can inadvertently accommodate and process structurally similar amino acids such as valine, to avoid such errors it has two additional distinct tRNA(Ile)-dependent editing activities. One activity is designated as 'pretransfer' editing and involves the hydrolysis of activated Val-AMP. The other activity is designated 'posttransfer' editing and involves deacylation of mischarged Val-tRNA(Ile).</text>
</comment>
<comment type="cofactor">
    <cofactor evidence="1">
        <name>Zn(2+)</name>
        <dbReference type="ChEBI" id="CHEBI:29105"/>
    </cofactor>
</comment>
<dbReference type="PANTHER" id="PTHR42780">
    <property type="entry name" value="SOLEUCYL-TRNA SYNTHETASE"/>
    <property type="match status" value="1"/>
</dbReference>
<dbReference type="EMBL" id="BARV01018105">
    <property type="protein sequence ID" value="GAI30741.1"/>
    <property type="molecule type" value="Genomic_DNA"/>
</dbReference>
<proteinExistence type="predicted"/>
<feature type="non-terminal residue" evidence="16">
    <location>
        <position position="1"/>
    </location>
</feature>
<keyword evidence="10" id="KW-0067">ATP-binding</keyword>
<evidence type="ECO:0000259" key="15">
    <source>
        <dbReference type="Pfam" id="PF00133"/>
    </source>
</evidence>
<dbReference type="GO" id="GO:0046872">
    <property type="term" value="F:metal ion binding"/>
    <property type="evidence" value="ECO:0007669"/>
    <property type="project" value="UniProtKB-KW"/>
</dbReference>
<reference evidence="16" key="1">
    <citation type="journal article" date="2014" name="Front. Microbiol.">
        <title>High frequency of phylogenetically diverse reductive dehalogenase-homologous genes in deep subseafloor sedimentary metagenomes.</title>
        <authorList>
            <person name="Kawai M."/>
            <person name="Futagami T."/>
            <person name="Toyoda A."/>
            <person name="Takaki Y."/>
            <person name="Nishi S."/>
            <person name="Hori S."/>
            <person name="Arai W."/>
            <person name="Tsubouchi T."/>
            <person name="Morono Y."/>
            <person name="Uchiyama I."/>
            <person name="Ito T."/>
            <person name="Fujiyama A."/>
            <person name="Inagaki F."/>
            <person name="Takami H."/>
        </authorList>
    </citation>
    <scope>NUCLEOTIDE SEQUENCE</scope>
    <source>
        <strain evidence="16">Expedition CK06-06</strain>
    </source>
</reference>
<dbReference type="InterPro" id="IPR002300">
    <property type="entry name" value="aa-tRNA-synth_Ia"/>
</dbReference>
<dbReference type="GO" id="GO:0002161">
    <property type="term" value="F:aminoacyl-tRNA deacylase activity"/>
    <property type="evidence" value="ECO:0007669"/>
    <property type="project" value="InterPro"/>
</dbReference>
<feature type="domain" description="Aminoacyl-tRNA synthetase class Ia" evidence="15">
    <location>
        <begin position="1"/>
        <end position="194"/>
    </location>
</feature>
<dbReference type="GO" id="GO:0005524">
    <property type="term" value="F:ATP binding"/>
    <property type="evidence" value="ECO:0007669"/>
    <property type="project" value="UniProtKB-KW"/>
</dbReference>
<comment type="catalytic activity">
    <reaction evidence="14">
        <text>tRNA(Ile) + L-isoleucine + ATP = L-isoleucyl-tRNA(Ile) + AMP + diphosphate</text>
        <dbReference type="Rhea" id="RHEA:11060"/>
        <dbReference type="Rhea" id="RHEA-COMP:9666"/>
        <dbReference type="Rhea" id="RHEA-COMP:9695"/>
        <dbReference type="ChEBI" id="CHEBI:30616"/>
        <dbReference type="ChEBI" id="CHEBI:33019"/>
        <dbReference type="ChEBI" id="CHEBI:58045"/>
        <dbReference type="ChEBI" id="CHEBI:78442"/>
        <dbReference type="ChEBI" id="CHEBI:78528"/>
        <dbReference type="ChEBI" id="CHEBI:456215"/>
        <dbReference type="EC" id="6.1.1.5"/>
    </reaction>
</comment>
<evidence type="ECO:0000256" key="12">
    <source>
        <dbReference type="ARBA" id="ARBA00023146"/>
    </source>
</evidence>
<dbReference type="SUPFAM" id="SSF50677">
    <property type="entry name" value="ValRS/IleRS/LeuRS editing domain"/>
    <property type="match status" value="1"/>
</dbReference>
<dbReference type="GO" id="GO:0005737">
    <property type="term" value="C:cytoplasm"/>
    <property type="evidence" value="ECO:0007669"/>
    <property type="project" value="UniProtKB-SubCell"/>
</dbReference>
<dbReference type="PRINTS" id="PR00984">
    <property type="entry name" value="TRNASYNTHILE"/>
</dbReference>
<dbReference type="AlphaFoldDB" id="X1NKJ4"/>
<comment type="subunit">
    <text evidence="3">Monomer.</text>
</comment>
<keyword evidence="8" id="KW-0547">Nucleotide-binding</keyword>
<dbReference type="InterPro" id="IPR014729">
    <property type="entry name" value="Rossmann-like_a/b/a_fold"/>
</dbReference>
<evidence type="ECO:0000256" key="5">
    <source>
        <dbReference type="ARBA" id="ARBA00022490"/>
    </source>
</evidence>
<keyword evidence="9" id="KW-0862">Zinc</keyword>
<evidence type="ECO:0000256" key="2">
    <source>
        <dbReference type="ARBA" id="ARBA00004496"/>
    </source>
</evidence>
<dbReference type="InterPro" id="IPR002301">
    <property type="entry name" value="Ile-tRNA-ligase"/>
</dbReference>
<keyword evidence="6" id="KW-0436">Ligase</keyword>
<dbReference type="FunFam" id="3.40.50.620:FF:000063">
    <property type="entry name" value="Isoleucine--tRNA ligase"/>
    <property type="match status" value="1"/>
</dbReference>
<evidence type="ECO:0000256" key="10">
    <source>
        <dbReference type="ARBA" id="ARBA00022840"/>
    </source>
</evidence>
<evidence type="ECO:0000256" key="13">
    <source>
        <dbReference type="ARBA" id="ARBA00025217"/>
    </source>
</evidence>
<comment type="caution">
    <text evidence="16">The sequence shown here is derived from an EMBL/GenBank/DDBJ whole genome shotgun (WGS) entry which is preliminary data.</text>
</comment>
<evidence type="ECO:0000256" key="8">
    <source>
        <dbReference type="ARBA" id="ARBA00022741"/>
    </source>
</evidence>
<dbReference type="GO" id="GO:0004822">
    <property type="term" value="F:isoleucine-tRNA ligase activity"/>
    <property type="evidence" value="ECO:0007669"/>
    <property type="project" value="UniProtKB-EC"/>
</dbReference>
<evidence type="ECO:0000256" key="1">
    <source>
        <dbReference type="ARBA" id="ARBA00001947"/>
    </source>
</evidence>
<dbReference type="GO" id="GO:0006428">
    <property type="term" value="P:isoleucyl-tRNA aminoacylation"/>
    <property type="evidence" value="ECO:0007669"/>
    <property type="project" value="InterPro"/>
</dbReference>
<protein>
    <recommendedName>
        <fullName evidence="4">isoleucine--tRNA ligase</fullName>
        <ecNumber evidence="4">6.1.1.5</ecNumber>
    </recommendedName>
</protein>
<evidence type="ECO:0000256" key="7">
    <source>
        <dbReference type="ARBA" id="ARBA00022723"/>
    </source>
</evidence>
<evidence type="ECO:0000256" key="4">
    <source>
        <dbReference type="ARBA" id="ARBA00013165"/>
    </source>
</evidence>
<keyword evidence="12" id="KW-0030">Aminoacyl-tRNA synthetase</keyword>
<accession>X1NKJ4</accession>
<evidence type="ECO:0000256" key="14">
    <source>
        <dbReference type="ARBA" id="ARBA00048359"/>
    </source>
</evidence>
<dbReference type="InterPro" id="IPR009008">
    <property type="entry name" value="Val/Leu/Ile-tRNA-synth_edit"/>
</dbReference>
<dbReference type="InterPro" id="IPR023586">
    <property type="entry name" value="Ile-tRNA-ligase_type2"/>
</dbReference>
<name>X1NKJ4_9ZZZZ</name>
<evidence type="ECO:0000313" key="16">
    <source>
        <dbReference type="EMBL" id="GAI30741.1"/>
    </source>
</evidence>
<evidence type="ECO:0000256" key="3">
    <source>
        <dbReference type="ARBA" id="ARBA00011245"/>
    </source>
</evidence>
<dbReference type="Gene3D" id="3.40.50.620">
    <property type="entry name" value="HUPs"/>
    <property type="match status" value="1"/>
</dbReference>
<evidence type="ECO:0000256" key="6">
    <source>
        <dbReference type="ARBA" id="ARBA00022598"/>
    </source>
</evidence>
<dbReference type="PANTHER" id="PTHR42780:SF1">
    <property type="entry name" value="ISOLEUCINE--TRNA LIGASE, CYTOPLASMIC"/>
    <property type="match status" value="1"/>
</dbReference>
<gene>
    <name evidence="16" type="ORF">S06H3_30700</name>
</gene>
<keyword evidence="11" id="KW-0648">Protein biosynthesis</keyword>
<evidence type="ECO:0000256" key="11">
    <source>
        <dbReference type="ARBA" id="ARBA00022917"/>
    </source>
</evidence>
<dbReference type="EC" id="6.1.1.5" evidence="4"/>